<sequence>MTFRTKVNWARRIWLGRLVLAGVAASLWRGGPAQAMQSTTPGLPDSALHKSKGLVMINGIAAEVGTPVALGDRVSTGTDGEAIFVVGDDGFLLRPNSQVVIRDAMREMEGGGMTREMDLESGRVLAVFGKKEIALKTPHANVSIRGTAAYLESGPDSMNMCVCYGRAVMTPVGAPQLSEEVNNHHHETPRIVRPGPNGPVMEKYQMANHTDEELVMLEALFGRVPPFVVKK</sequence>
<keyword evidence="2" id="KW-1185">Reference proteome</keyword>
<proteinExistence type="predicted"/>
<organism evidence="1 2">
    <name type="scientific">Paramagnetospirillum kuznetsovii</name>
    <dbReference type="NCBI Taxonomy" id="2053833"/>
    <lineage>
        <taxon>Bacteria</taxon>
        <taxon>Pseudomonadati</taxon>
        <taxon>Pseudomonadota</taxon>
        <taxon>Alphaproteobacteria</taxon>
        <taxon>Rhodospirillales</taxon>
        <taxon>Magnetospirillaceae</taxon>
        <taxon>Paramagnetospirillum</taxon>
    </lineage>
</organism>
<dbReference type="EMBL" id="PGTO01000001">
    <property type="protein sequence ID" value="RAU23768.1"/>
    <property type="molecule type" value="Genomic_DNA"/>
</dbReference>
<dbReference type="AlphaFoldDB" id="A0A364P339"/>
<gene>
    <name evidence="1" type="ORF">CU669_01340</name>
</gene>
<evidence type="ECO:0000313" key="2">
    <source>
        <dbReference type="Proteomes" id="UP000251075"/>
    </source>
</evidence>
<dbReference type="PANTHER" id="PTHR38731">
    <property type="entry name" value="LIPL45-RELATED LIPOPROTEIN-RELATED"/>
    <property type="match status" value="1"/>
</dbReference>
<dbReference type="Proteomes" id="UP000251075">
    <property type="component" value="Unassembled WGS sequence"/>
</dbReference>
<dbReference type="OrthoDB" id="369729at2"/>
<comment type="caution">
    <text evidence="1">The sequence shown here is derived from an EMBL/GenBank/DDBJ whole genome shotgun (WGS) entry which is preliminary data.</text>
</comment>
<dbReference type="PANTHER" id="PTHR38731:SF3">
    <property type="entry name" value="BLL6125 PROTEIN"/>
    <property type="match status" value="1"/>
</dbReference>
<reference evidence="1 2" key="1">
    <citation type="submission" date="2017-11" db="EMBL/GenBank/DDBJ databases">
        <title>Draft genome sequence of magnetotactic bacterium Magnetospirillum kuznetsovii LBB-42.</title>
        <authorList>
            <person name="Grouzdev D.S."/>
            <person name="Rysina M.S."/>
            <person name="Baslerov R.V."/>
            <person name="Koziaeva V."/>
        </authorList>
    </citation>
    <scope>NUCLEOTIDE SEQUENCE [LARGE SCALE GENOMIC DNA]</scope>
    <source>
        <strain evidence="1 2">LBB-42</strain>
    </source>
</reference>
<protein>
    <submittedName>
        <fullName evidence="1">Uncharacterized protein</fullName>
    </submittedName>
</protein>
<evidence type="ECO:0000313" key="1">
    <source>
        <dbReference type="EMBL" id="RAU23768.1"/>
    </source>
</evidence>
<dbReference type="RefSeq" id="WP_112141999.1">
    <property type="nucleotide sequence ID" value="NZ_PGTO01000001.1"/>
</dbReference>
<accession>A0A364P339</accession>
<name>A0A364P339_9PROT</name>